<name>A0A0F9M9K2_9ZZZZ</name>
<feature type="non-terminal residue" evidence="1">
    <location>
        <position position="21"/>
    </location>
</feature>
<gene>
    <name evidence="1" type="ORF">LCGC14_1182060</name>
</gene>
<accession>A0A0F9M9K2</accession>
<evidence type="ECO:0000313" key="1">
    <source>
        <dbReference type="EMBL" id="KKM96051.1"/>
    </source>
</evidence>
<protein>
    <submittedName>
        <fullName evidence="1">Uncharacterized protein</fullName>
    </submittedName>
</protein>
<proteinExistence type="predicted"/>
<sequence length="21" mass="2283">MSENKPKILVVSDLHLGSLDS</sequence>
<dbReference type="EMBL" id="LAZR01005930">
    <property type="protein sequence ID" value="KKM96051.1"/>
    <property type="molecule type" value="Genomic_DNA"/>
</dbReference>
<organism evidence="1">
    <name type="scientific">marine sediment metagenome</name>
    <dbReference type="NCBI Taxonomy" id="412755"/>
    <lineage>
        <taxon>unclassified sequences</taxon>
        <taxon>metagenomes</taxon>
        <taxon>ecological metagenomes</taxon>
    </lineage>
</organism>
<comment type="caution">
    <text evidence="1">The sequence shown here is derived from an EMBL/GenBank/DDBJ whole genome shotgun (WGS) entry which is preliminary data.</text>
</comment>
<dbReference type="AlphaFoldDB" id="A0A0F9M9K2"/>
<reference evidence="1" key="1">
    <citation type="journal article" date="2015" name="Nature">
        <title>Complex archaea that bridge the gap between prokaryotes and eukaryotes.</title>
        <authorList>
            <person name="Spang A."/>
            <person name="Saw J.H."/>
            <person name="Jorgensen S.L."/>
            <person name="Zaremba-Niedzwiedzka K."/>
            <person name="Martijn J."/>
            <person name="Lind A.E."/>
            <person name="van Eijk R."/>
            <person name="Schleper C."/>
            <person name="Guy L."/>
            <person name="Ettema T.J."/>
        </authorList>
    </citation>
    <scope>NUCLEOTIDE SEQUENCE</scope>
</reference>